<protein>
    <submittedName>
        <fullName evidence="2">RNA helicase aquarius</fullName>
        <ecNumber evidence="2">3.6.4.13</ecNumber>
    </submittedName>
</protein>
<proteinExistence type="predicted"/>
<name>A0ABQ9XGJ0_9EUKA</name>
<keyword evidence="2" id="KW-0067">ATP-binding</keyword>
<dbReference type="GO" id="GO:0003724">
    <property type="term" value="F:RNA helicase activity"/>
    <property type="evidence" value="ECO:0007669"/>
    <property type="project" value="UniProtKB-EC"/>
</dbReference>
<gene>
    <name evidence="2" type="ORF">BLNAU_14751</name>
</gene>
<keyword evidence="2" id="KW-0547">Nucleotide-binding</keyword>
<dbReference type="SUPFAM" id="SSF52540">
    <property type="entry name" value="P-loop containing nucleoside triphosphate hydrolases"/>
    <property type="match status" value="1"/>
</dbReference>
<dbReference type="Gene3D" id="3.40.50.300">
    <property type="entry name" value="P-loop containing nucleotide triphosphate hydrolases"/>
    <property type="match status" value="1"/>
</dbReference>
<evidence type="ECO:0000313" key="3">
    <source>
        <dbReference type="Proteomes" id="UP001281761"/>
    </source>
</evidence>
<dbReference type="GO" id="GO:0016787">
    <property type="term" value="F:hydrolase activity"/>
    <property type="evidence" value="ECO:0007669"/>
    <property type="project" value="UniProtKB-KW"/>
</dbReference>
<keyword evidence="2" id="KW-0378">Hydrolase</keyword>
<dbReference type="EMBL" id="JARBJD010000138">
    <property type="protein sequence ID" value="KAK2950340.1"/>
    <property type="molecule type" value="Genomic_DNA"/>
</dbReference>
<dbReference type="EC" id="3.6.4.13" evidence="2"/>
<dbReference type="Proteomes" id="UP001281761">
    <property type="component" value="Unassembled WGS sequence"/>
</dbReference>
<reference evidence="2 3" key="1">
    <citation type="journal article" date="2022" name="bioRxiv">
        <title>Genomics of Preaxostyla Flagellates Illuminates Evolutionary Transitions and the Path Towards Mitochondrial Loss.</title>
        <authorList>
            <person name="Novak L.V.F."/>
            <person name="Treitli S.C."/>
            <person name="Pyrih J."/>
            <person name="Halakuc P."/>
            <person name="Pipaliya S.V."/>
            <person name="Vacek V."/>
            <person name="Brzon O."/>
            <person name="Soukal P."/>
            <person name="Eme L."/>
            <person name="Dacks J.B."/>
            <person name="Karnkowska A."/>
            <person name="Elias M."/>
            <person name="Hampl V."/>
        </authorList>
    </citation>
    <scope>NUCLEOTIDE SEQUENCE [LARGE SCALE GENOMIC DNA]</scope>
    <source>
        <strain evidence="2">NAU3</strain>
        <tissue evidence="2">Gut</tissue>
    </source>
</reference>
<comment type="caution">
    <text evidence="2">The sequence shown here is derived from an EMBL/GenBank/DDBJ whole genome shotgun (WGS) entry which is preliminary data.</text>
</comment>
<accession>A0ABQ9XGJ0</accession>
<feature type="region of interest" description="Disordered" evidence="1">
    <location>
        <begin position="1"/>
        <end position="21"/>
    </location>
</feature>
<evidence type="ECO:0000256" key="1">
    <source>
        <dbReference type="SAM" id="MobiDB-lite"/>
    </source>
</evidence>
<organism evidence="2 3">
    <name type="scientific">Blattamonas nauphoetae</name>
    <dbReference type="NCBI Taxonomy" id="2049346"/>
    <lineage>
        <taxon>Eukaryota</taxon>
        <taxon>Metamonada</taxon>
        <taxon>Preaxostyla</taxon>
        <taxon>Oxymonadida</taxon>
        <taxon>Blattamonas</taxon>
    </lineage>
</organism>
<keyword evidence="3" id="KW-1185">Reference proteome</keyword>
<evidence type="ECO:0000313" key="2">
    <source>
        <dbReference type="EMBL" id="KAK2950340.1"/>
    </source>
</evidence>
<sequence>MLLRHNLSSPIDVPPRARLRPPKAITPLSPHARLTSPQLHPLPLRIHHAIREDLEGITVVPPPEQADTDSLTFRELFGVHAVRGAEVIGVEDEDGNPSVYQTFNLVVRRNPKENNAKAVLDSIRTMIVDGVFVPAWLGDVLIGYGDPEQCIPANQPPLSRGEERAMLAERERIADELSGSQLDAVSSGLKHGLTLIDGAPGTGKTRVLVLALSNSALNELFEAAPSLAGQPRYFVRIGHGSETLKLNHSFSKEARVDNMLLRRLRCLELVKALAESLGGPGEAVSQSCETAEYFFDNAVNNVWESFEQLWEERKENLDVAAEFPFNAFFEGAGKSLVDGVLEKEEAEEEAMQKDKDNFQSWLNKASRSTTCSFSTYFGIV</sequence>
<keyword evidence="2" id="KW-0347">Helicase</keyword>
<dbReference type="InterPro" id="IPR027417">
    <property type="entry name" value="P-loop_NTPase"/>
</dbReference>